<keyword evidence="2" id="KW-0812">Transmembrane</keyword>
<accession>A0A0J7JBL3</accession>
<organism evidence="3 4">
    <name type="scientific">Marinobacter subterrani</name>
    <dbReference type="NCBI Taxonomy" id="1658765"/>
    <lineage>
        <taxon>Bacteria</taxon>
        <taxon>Pseudomonadati</taxon>
        <taxon>Pseudomonadota</taxon>
        <taxon>Gammaproteobacteria</taxon>
        <taxon>Pseudomonadales</taxon>
        <taxon>Marinobacteraceae</taxon>
        <taxon>Marinobacter</taxon>
    </lineage>
</organism>
<evidence type="ECO:0000256" key="2">
    <source>
        <dbReference type="SAM" id="Phobius"/>
    </source>
</evidence>
<dbReference type="AlphaFoldDB" id="A0A0J7JBL3"/>
<dbReference type="RefSeq" id="WP_048495413.1">
    <property type="nucleotide sequence ID" value="NZ_LFBU01000001.1"/>
</dbReference>
<gene>
    <name evidence="3" type="ORF">Msub_11491</name>
</gene>
<comment type="caution">
    <text evidence="3">The sequence shown here is derived from an EMBL/GenBank/DDBJ whole genome shotgun (WGS) entry which is preliminary data.</text>
</comment>
<keyword evidence="2" id="KW-0472">Membrane</keyword>
<name>A0A0J7JBL3_9GAMM</name>
<reference evidence="3 4" key="1">
    <citation type="submission" date="2015-06" db="EMBL/GenBank/DDBJ databases">
        <title>Marinobacter subterrani, a genetically tractable neutrophilic iron-oxidizing strain isolated from the Soudan Iron Mine.</title>
        <authorList>
            <person name="Bonis B.M."/>
            <person name="Gralnick J.A."/>
        </authorList>
    </citation>
    <scope>NUCLEOTIDE SEQUENCE [LARGE SCALE GENOMIC DNA]</scope>
    <source>
        <strain evidence="3 4">JG233</strain>
    </source>
</reference>
<proteinExistence type="predicted"/>
<evidence type="ECO:0000313" key="4">
    <source>
        <dbReference type="Proteomes" id="UP000036102"/>
    </source>
</evidence>
<evidence type="ECO:0000313" key="3">
    <source>
        <dbReference type="EMBL" id="KMQ75289.1"/>
    </source>
</evidence>
<keyword evidence="1" id="KW-0175">Coiled coil</keyword>
<dbReference type="EMBL" id="LFBU01000001">
    <property type="protein sequence ID" value="KMQ75289.1"/>
    <property type="molecule type" value="Genomic_DNA"/>
</dbReference>
<protein>
    <submittedName>
        <fullName evidence="3">Uncharacterized protein</fullName>
    </submittedName>
</protein>
<keyword evidence="2" id="KW-1133">Transmembrane helix</keyword>
<sequence>MDQMEYDRRHWHISKSISIGHIMTTLTALLAALWFFAQQDTRISNLELNVKHLQAQNVLERDRTNRKFDELKADLQRINSKLDRLIESMLDNKRSN</sequence>
<evidence type="ECO:0000256" key="1">
    <source>
        <dbReference type="SAM" id="Coils"/>
    </source>
</evidence>
<dbReference type="STRING" id="1658765.Msub_11491"/>
<dbReference type="Proteomes" id="UP000036102">
    <property type="component" value="Unassembled WGS sequence"/>
</dbReference>
<keyword evidence="4" id="KW-1185">Reference proteome</keyword>
<dbReference type="OrthoDB" id="6371881at2"/>
<dbReference type="PATRIC" id="fig|1658765.3.peg.1485"/>
<feature type="coiled-coil region" evidence="1">
    <location>
        <begin position="36"/>
        <end position="88"/>
    </location>
</feature>
<feature type="transmembrane region" description="Helical" evidence="2">
    <location>
        <begin position="20"/>
        <end position="37"/>
    </location>
</feature>